<protein>
    <submittedName>
        <fullName evidence="1">Uncharacterized protein</fullName>
    </submittedName>
</protein>
<keyword evidence="2" id="KW-1185">Reference proteome</keyword>
<name>A0A0M9EPU5_FUSLA</name>
<gene>
    <name evidence="1" type="ORF">FLAG1_10143</name>
</gene>
<evidence type="ECO:0000313" key="2">
    <source>
        <dbReference type="Proteomes" id="UP000037904"/>
    </source>
</evidence>
<reference evidence="1 2" key="1">
    <citation type="submission" date="2015-04" db="EMBL/GenBank/DDBJ databases">
        <title>The draft genome sequence of Fusarium langsethiae, a T-2/HT-2 mycotoxin producer.</title>
        <authorList>
            <person name="Lysoe E."/>
            <person name="Divon H.H."/>
            <person name="Terzi V."/>
            <person name="Orru L."/>
            <person name="Lamontanara A."/>
            <person name="Kolseth A.-K."/>
            <person name="Frandsen R.J."/>
            <person name="Nielsen K."/>
            <person name="Thrane U."/>
        </authorList>
    </citation>
    <scope>NUCLEOTIDE SEQUENCE [LARGE SCALE GENOMIC DNA]</scope>
    <source>
        <strain evidence="1 2">Fl201059</strain>
    </source>
</reference>
<dbReference type="OrthoDB" id="4390553at2759"/>
<dbReference type="EMBL" id="JXCE01000486">
    <property type="protein sequence ID" value="KPA37056.1"/>
    <property type="molecule type" value="Genomic_DNA"/>
</dbReference>
<dbReference type="AlphaFoldDB" id="A0A0M9EPU5"/>
<comment type="caution">
    <text evidence="1">The sequence shown here is derived from an EMBL/GenBank/DDBJ whole genome shotgun (WGS) entry which is preliminary data.</text>
</comment>
<evidence type="ECO:0000313" key="1">
    <source>
        <dbReference type="EMBL" id="KPA37056.1"/>
    </source>
</evidence>
<organism evidence="1 2">
    <name type="scientific">Fusarium langsethiae</name>
    <dbReference type="NCBI Taxonomy" id="179993"/>
    <lineage>
        <taxon>Eukaryota</taxon>
        <taxon>Fungi</taxon>
        <taxon>Dikarya</taxon>
        <taxon>Ascomycota</taxon>
        <taxon>Pezizomycotina</taxon>
        <taxon>Sordariomycetes</taxon>
        <taxon>Hypocreomycetidae</taxon>
        <taxon>Hypocreales</taxon>
        <taxon>Nectriaceae</taxon>
        <taxon>Fusarium</taxon>
    </lineage>
</organism>
<proteinExistence type="predicted"/>
<dbReference type="Proteomes" id="UP000037904">
    <property type="component" value="Unassembled WGS sequence"/>
</dbReference>
<sequence>MDWNVIFPVDRFFLVKTWKHDDSIVYRFATATGETATTVGNLLDADCKANTIFLKVQTSSYVEAYDLLGNEDIKLPREARHNVLPNTIGSIIEQQATPLNCIFGKKFMNLCKNHPKNIQRSKMEQGSIRIYTIVWAPDGTSVRTEDMQAFVERNYETQIWLSKVDAKVKAPVRAVMRIFGIHSATPHDVNTGFTGS</sequence>
<accession>A0A0M9EPU5</accession>